<accession>A0A645J3A0</accession>
<dbReference type="AlphaFoldDB" id="A0A645J3A0"/>
<name>A0A645J3A0_9ZZZZ</name>
<organism evidence="1">
    <name type="scientific">bioreactor metagenome</name>
    <dbReference type="NCBI Taxonomy" id="1076179"/>
    <lineage>
        <taxon>unclassified sequences</taxon>
        <taxon>metagenomes</taxon>
        <taxon>ecological metagenomes</taxon>
    </lineage>
</organism>
<gene>
    <name evidence="1" type="ORF">SDC9_205896</name>
</gene>
<protein>
    <submittedName>
        <fullName evidence="1">Uncharacterized protein</fullName>
    </submittedName>
</protein>
<sequence>MHDGGLSLAVQDQAGRVGLRVAADDHDLLAGLGESGNQVLGGGGLADATLAVDGALTQFCHGVISLNCQSI</sequence>
<dbReference type="EMBL" id="VSSQ01130616">
    <property type="protein sequence ID" value="MPN58195.1"/>
    <property type="molecule type" value="Genomic_DNA"/>
</dbReference>
<evidence type="ECO:0000313" key="1">
    <source>
        <dbReference type="EMBL" id="MPN58195.1"/>
    </source>
</evidence>
<proteinExistence type="predicted"/>
<comment type="caution">
    <text evidence="1">The sequence shown here is derived from an EMBL/GenBank/DDBJ whole genome shotgun (WGS) entry which is preliminary data.</text>
</comment>
<reference evidence="1" key="1">
    <citation type="submission" date="2019-08" db="EMBL/GenBank/DDBJ databases">
        <authorList>
            <person name="Kucharzyk K."/>
            <person name="Murdoch R.W."/>
            <person name="Higgins S."/>
            <person name="Loffler F."/>
        </authorList>
    </citation>
    <scope>NUCLEOTIDE SEQUENCE</scope>
</reference>